<dbReference type="PANTHER" id="PTHR47396">
    <property type="entry name" value="TYPE I RESTRICTION ENZYME ECOKI R PROTEIN"/>
    <property type="match status" value="1"/>
</dbReference>
<feature type="compositionally biased region" description="Polar residues" evidence="1">
    <location>
        <begin position="714"/>
        <end position="725"/>
    </location>
</feature>
<dbReference type="PANTHER" id="PTHR47396:SF1">
    <property type="entry name" value="ATP-DEPENDENT HELICASE IRC3-RELATED"/>
    <property type="match status" value="1"/>
</dbReference>
<protein>
    <submittedName>
        <fullName evidence="3">DNA phosphorothioation system restriction enzyme</fullName>
    </submittedName>
</protein>
<organism evidence="3 4">
    <name type="scientific">Legionella massiliensis</name>
    <dbReference type="NCBI Taxonomy" id="1034943"/>
    <lineage>
        <taxon>Bacteria</taxon>
        <taxon>Pseudomonadati</taxon>
        <taxon>Pseudomonadota</taxon>
        <taxon>Gammaproteobacteria</taxon>
        <taxon>Legionellales</taxon>
        <taxon>Legionellaceae</taxon>
        <taxon>Legionella</taxon>
    </lineage>
</organism>
<dbReference type="GO" id="GO:0005524">
    <property type="term" value="F:ATP binding"/>
    <property type="evidence" value="ECO:0007669"/>
    <property type="project" value="InterPro"/>
</dbReference>
<dbReference type="GO" id="GO:0003676">
    <property type="term" value="F:nucleic acid binding"/>
    <property type="evidence" value="ECO:0007669"/>
    <property type="project" value="InterPro"/>
</dbReference>
<accession>A0A078KWB3</accession>
<name>A0A078KWB3_9GAMM</name>
<feature type="compositionally biased region" description="Basic and acidic residues" evidence="1">
    <location>
        <begin position="700"/>
        <end position="709"/>
    </location>
</feature>
<dbReference type="InterPro" id="IPR014001">
    <property type="entry name" value="Helicase_ATP-bd"/>
</dbReference>
<dbReference type="InterPro" id="IPR027417">
    <property type="entry name" value="P-loop_NTPase"/>
</dbReference>
<dbReference type="InterPro" id="IPR036770">
    <property type="entry name" value="Ankyrin_rpt-contain_sf"/>
</dbReference>
<proteinExistence type="predicted"/>
<keyword evidence="4" id="KW-1185">Reference proteome</keyword>
<evidence type="ECO:0000259" key="2">
    <source>
        <dbReference type="PROSITE" id="PS51192"/>
    </source>
</evidence>
<reference evidence="3 4" key="1">
    <citation type="submission" date="2014-06" db="EMBL/GenBank/DDBJ databases">
        <authorList>
            <person name="Urmite Genomes Urmite Genomes"/>
        </authorList>
    </citation>
    <scope>NUCLEOTIDE SEQUENCE [LARGE SCALE GENOMIC DNA]</scope>
</reference>
<evidence type="ECO:0000256" key="1">
    <source>
        <dbReference type="SAM" id="MobiDB-lite"/>
    </source>
</evidence>
<dbReference type="STRING" id="1034943.BN59_01575"/>
<feature type="region of interest" description="Disordered" evidence="1">
    <location>
        <begin position="1130"/>
        <end position="1155"/>
    </location>
</feature>
<dbReference type="Gene3D" id="3.40.50.300">
    <property type="entry name" value="P-loop containing nucleotide triphosphate hydrolases"/>
    <property type="match status" value="2"/>
</dbReference>
<dbReference type="Proteomes" id="UP000044071">
    <property type="component" value="Unassembled WGS sequence"/>
</dbReference>
<dbReference type="Pfam" id="PF00270">
    <property type="entry name" value="DEAD"/>
    <property type="match status" value="1"/>
</dbReference>
<dbReference type="EMBL" id="CCSB01000002">
    <property type="protein sequence ID" value="CDZ77292.1"/>
    <property type="molecule type" value="Genomic_DNA"/>
</dbReference>
<dbReference type="SMART" id="SM00487">
    <property type="entry name" value="DEXDc"/>
    <property type="match status" value="1"/>
</dbReference>
<gene>
    <name evidence="3" type="ORF">BN59_01575</name>
</gene>
<evidence type="ECO:0000313" key="4">
    <source>
        <dbReference type="Proteomes" id="UP000044071"/>
    </source>
</evidence>
<sequence length="1800" mass="201933">MNYFETIYALAITKKKDELIAYVKEQHVSIDVFKKSENISVAELLAFEGRQSELNLLLLLGADKNLAIRGAARAGNGALTNWLMIFKNADIRYAAQGAAQGHNPRYALSMQNQGADINLIAIGAIQGKNYDIAEEMLVKSADINRMAEAAASFGDWIYIDYLRPKGASLDSIAKGAANGGFISEAESYRLEGANIDDIAKGAARGGHFDYAGTLIEQGASLKSVVEGAEEAGYWFMVLKWKSLINYFDTIYNLAKEGKKEELKKLLSSPFISVDVRKVGSDLTPAELLAFENEQAAVNLLISFGANVDLIGRGAARAGNINFCELLRRDYEADINIIAIGAAEHLKPSYRQLLQAEGASISSLAEGAAAQADWELTSKLNLQGADIRAVARGALRGQHLEFVKSLYSKNLLSIGFLTFNTAATGFHEYAEEINREGGQSNNLARGLAVGGYLDKIEQWINDGADINQVAEAVALSGNLYFAERLRRKGANINHIARGAVEGGHLKYAEFLRSEGAAVTWIAPAAAEGGNYAYAEKLQGLGANPNGIAIGASTGGRRAYAEKLRQQGADRAMMAMGAIRGGFWEYAEFLRTQNPPIKLQRLADHAAFTGYREYAELLRAKGADIDLMALNAAKGGNLHYSEYLRSSGANINSIIKGAQQGGYTQYVTFLRELPKNSETQVKLIVSPVTAAFASKNQTANYKGKESQEQSLKRLGNATNLEEPLSSTTKRRKKSEQTSITGKEPWKKNALISGKYSREYKAIPKTPFFSVGSKRNTYYISKFNFQILLSCRQPKGLERTTHEIAIGKSKFRLSTLKDSLPSNDETVTFIFAGRKEQAMIPDPTILGARQRLLVVVGADEYKELHENNYNENVEFLITDSLESATHGTYHPEDIQARRLTAFILSYAWRLKDCIYLDDNITLIQAATEFTPINNWEETTASLMKARDNEQALMCGMQTLSNKPYYYVEPDYCYKLFVVDFEQTAKVLKLMSAEDVFVLGYPSIYSGYCMQDFYFQMVIDFALFDAYSKTQADNIELPKRLLHLPPTESISLLRAKRNKNAAKSFARGLIEDIQEIDEVSFVPDGVKEEHAQWMLSSLGHLKEEIQRCLNMAKRKRLQITNYDYRDIIFQSNNQRDLPDEDTDLKESQEVEPEQHGPVEAKQKLKRGANACNSSFIAQFWTGCKLNELIPTDKLADYLQLKEIVEYLYPYQADALRAVSKSQEFHSVVRLNTGGGKTLLGILLANFLIMQDSDAVIHIIVPTVQLANQYYVEFIRTLKILGKASAIEEKNVITVHSRENAVTADFINTNNPLREKASVFIFCDASYSKVLAEKVECLEKHRKPRLVILDEFHLYKKKALHLMQSGMSVLGFSATPGNDIQPLFVFTRADSRKAGKTAPLIIDRVSYSFNKEMNHKKHEQIVKSIWDHIHPMGKPLVYYKGIIYTSSIEEAKQLAAAINQEQAEREKAASGDAEQKKKPKLAQAIHSQIKDYEKWIEQFKRKSLETSAILVVVDMLGTGYDDPDVVWGLYAKNKGSNVGDHSQKVGRTVRINPRYPNKIAYFLADNDVIMDLDEVYKDEDALFNAADKYYDVNRQLIYLELMDAIDRKRPFHHYAPMFKFNKLDEKYSLSKNLILVLKALESKNEEWSKGLLELNGDLKKLSQDRRGREFNLLEVFINEVIGLQEGLQDGLKQSLFTLKIFDQLIHSLNKYQPALLNQLIMKPGLGEMLKRVDEQYTHILHKYGILRSEKTASGFWMRNDLKIGTSSSSFSNRYAFVNNLNIRISNELEQRNPKAPTARETLSLL</sequence>
<feature type="domain" description="Helicase ATP-binding" evidence="2">
    <location>
        <begin position="1213"/>
        <end position="1389"/>
    </location>
</feature>
<dbReference type="InterPro" id="IPR011545">
    <property type="entry name" value="DEAD/DEAH_box_helicase_dom"/>
</dbReference>
<dbReference type="OrthoDB" id="5651401at2"/>
<dbReference type="SUPFAM" id="SSF48403">
    <property type="entry name" value="Ankyrin repeat"/>
    <property type="match status" value="2"/>
</dbReference>
<feature type="compositionally biased region" description="Basic and acidic residues" evidence="1">
    <location>
        <begin position="1140"/>
        <end position="1155"/>
    </location>
</feature>
<dbReference type="PROSITE" id="PS51192">
    <property type="entry name" value="HELICASE_ATP_BIND_1"/>
    <property type="match status" value="1"/>
</dbReference>
<dbReference type="GO" id="GO:0005829">
    <property type="term" value="C:cytosol"/>
    <property type="evidence" value="ECO:0007669"/>
    <property type="project" value="TreeGrafter"/>
</dbReference>
<dbReference type="eggNOG" id="ENOG5030JSC">
    <property type="taxonomic scope" value="Bacteria"/>
</dbReference>
<dbReference type="InterPro" id="IPR050742">
    <property type="entry name" value="Helicase_Restrict-Modif_Enz"/>
</dbReference>
<dbReference type="RefSeq" id="WP_043873859.1">
    <property type="nucleotide sequence ID" value="NZ_CCVW01000002.1"/>
</dbReference>
<feature type="region of interest" description="Disordered" evidence="1">
    <location>
        <begin position="696"/>
        <end position="741"/>
    </location>
</feature>
<evidence type="ECO:0000313" key="3">
    <source>
        <dbReference type="EMBL" id="CDZ77292.1"/>
    </source>
</evidence>
<dbReference type="SUPFAM" id="SSF52540">
    <property type="entry name" value="P-loop containing nucleoside triphosphate hydrolases"/>
    <property type="match status" value="1"/>
</dbReference>
<dbReference type="Gene3D" id="1.25.40.20">
    <property type="entry name" value="Ankyrin repeat-containing domain"/>
    <property type="match status" value="2"/>
</dbReference>